<keyword evidence="4" id="KW-1185">Reference proteome</keyword>
<gene>
    <name evidence="2" type="ORF">MFU01_40180</name>
    <name evidence="3" type="ORF">SAMN05443572_105238</name>
</gene>
<dbReference type="Proteomes" id="UP000183760">
    <property type="component" value="Unassembled WGS sequence"/>
</dbReference>
<dbReference type="RefSeq" id="WP_074954966.1">
    <property type="nucleotide sequence ID" value="NZ_BJXR01000031.1"/>
</dbReference>
<sequence>MSMQALKSVAREEAETSEESPRQVRLAPAPAAALPPMSLGRLVAREGAGWRVRIGAAEHLLQVDPAVDPALLEEALASGARVIVDASDETPLIAGLLATQRALHLDRQGAVNARVRSFSVTADEKALLRVPGAFLQVTATEVELYADRVITRAREVAKVLATLIKLN</sequence>
<dbReference type="STRING" id="1334629.MFUL124B02_26410"/>
<feature type="region of interest" description="Disordered" evidence="1">
    <location>
        <begin position="1"/>
        <end position="27"/>
    </location>
</feature>
<dbReference type="AlphaFoldDB" id="A0A511T486"/>
<evidence type="ECO:0000313" key="3">
    <source>
        <dbReference type="EMBL" id="SEU13995.1"/>
    </source>
</evidence>
<dbReference type="EMBL" id="BJXR01000031">
    <property type="protein sequence ID" value="GEN08981.1"/>
    <property type="molecule type" value="Genomic_DNA"/>
</dbReference>
<evidence type="ECO:0000313" key="4">
    <source>
        <dbReference type="Proteomes" id="UP000183760"/>
    </source>
</evidence>
<accession>A0A511T486</accession>
<dbReference type="EMBL" id="FOIB01000005">
    <property type="protein sequence ID" value="SEU13995.1"/>
    <property type="molecule type" value="Genomic_DNA"/>
</dbReference>
<organism evidence="2 5">
    <name type="scientific">Myxococcus fulvus</name>
    <dbReference type="NCBI Taxonomy" id="33"/>
    <lineage>
        <taxon>Bacteria</taxon>
        <taxon>Pseudomonadati</taxon>
        <taxon>Myxococcota</taxon>
        <taxon>Myxococcia</taxon>
        <taxon>Myxococcales</taxon>
        <taxon>Cystobacterineae</taxon>
        <taxon>Myxococcaceae</taxon>
        <taxon>Myxococcus</taxon>
    </lineage>
</organism>
<comment type="caution">
    <text evidence="2">The sequence shown here is derived from an EMBL/GenBank/DDBJ whole genome shotgun (WGS) entry which is preliminary data.</text>
</comment>
<reference evidence="3 4" key="1">
    <citation type="submission" date="2016-10" db="EMBL/GenBank/DDBJ databases">
        <authorList>
            <person name="Varghese N."/>
            <person name="Submissions S."/>
        </authorList>
    </citation>
    <scope>NUCLEOTIDE SEQUENCE [LARGE SCALE GENOMIC DNA]</scope>
    <source>
        <strain evidence="3 4">DSM 16525</strain>
    </source>
</reference>
<evidence type="ECO:0000313" key="5">
    <source>
        <dbReference type="Proteomes" id="UP000321514"/>
    </source>
</evidence>
<proteinExistence type="predicted"/>
<feature type="compositionally biased region" description="Basic and acidic residues" evidence="1">
    <location>
        <begin position="9"/>
        <end position="22"/>
    </location>
</feature>
<name>A0A511T486_MYXFU</name>
<reference evidence="2 5" key="2">
    <citation type="submission" date="2019-07" db="EMBL/GenBank/DDBJ databases">
        <title>Whole genome shotgun sequence of Myxococcus fulvus NBRC 100333.</title>
        <authorList>
            <person name="Hosoyama A."/>
            <person name="Uohara A."/>
            <person name="Ohji S."/>
            <person name="Ichikawa N."/>
        </authorList>
    </citation>
    <scope>NUCLEOTIDE SEQUENCE [LARGE SCALE GENOMIC DNA]</scope>
    <source>
        <strain evidence="2 5">NBRC 100333</strain>
    </source>
</reference>
<dbReference type="Proteomes" id="UP000321514">
    <property type="component" value="Unassembled WGS sequence"/>
</dbReference>
<evidence type="ECO:0000256" key="1">
    <source>
        <dbReference type="SAM" id="MobiDB-lite"/>
    </source>
</evidence>
<protein>
    <submittedName>
        <fullName evidence="2">Uncharacterized protein</fullName>
    </submittedName>
</protein>
<evidence type="ECO:0000313" key="2">
    <source>
        <dbReference type="EMBL" id="GEN08981.1"/>
    </source>
</evidence>